<dbReference type="SUPFAM" id="SSF57845">
    <property type="entry name" value="B-box zinc-binding domain"/>
    <property type="match status" value="1"/>
</dbReference>
<protein>
    <recommendedName>
        <fullName evidence="5">B box-type domain-containing protein</fullName>
    </recommendedName>
</protein>
<feature type="region of interest" description="Disordered" evidence="4">
    <location>
        <begin position="215"/>
        <end position="239"/>
    </location>
</feature>
<dbReference type="CDD" id="cd19821">
    <property type="entry name" value="Bbox1_BBX-like"/>
    <property type="match status" value="1"/>
</dbReference>
<feature type="domain" description="B box-type" evidence="5">
    <location>
        <begin position="282"/>
        <end position="329"/>
    </location>
</feature>
<evidence type="ECO:0000256" key="1">
    <source>
        <dbReference type="ARBA" id="ARBA00022723"/>
    </source>
</evidence>
<dbReference type="PANTHER" id="PTHR31717">
    <property type="entry name" value="ZINC FINGER PROTEIN CONSTANS-LIKE 10"/>
    <property type="match status" value="1"/>
</dbReference>
<dbReference type="PROSITE" id="PS50119">
    <property type="entry name" value="ZF_BBOX"/>
    <property type="match status" value="1"/>
</dbReference>
<gene>
    <name evidence="6" type="ORF">PFHG_00313</name>
</gene>
<evidence type="ECO:0000256" key="4">
    <source>
        <dbReference type="SAM" id="MobiDB-lite"/>
    </source>
</evidence>
<dbReference type="PANTHER" id="PTHR31717:SF45">
    <property type="entry name" value="ZINC FINGER PROTEIN CONSTANS-LIKE 14-RELATED"/>
    <property type="match status" value="1"/>
</dbReference>
<dbReference type="Gene3D" id="3.30.160.60">
    <property type="entry name" value="Classic Zinc Finger"/>
    <property type="match status" value="1"/>
</dbReference>
<dbReference type="InterPro" id="IPR049808">
    <property type="entry name" value="CONSTANS-like_Bbox1"/>
</dbReference>
<dbReference type="GO" id="GO:0008270">
    <property type="term" value="F:zinc ion binding"/>
    <property type="evidence" value="ECO:0007669"/>
    <property type="project" value="UniProtKB-KW"/>
</dbReference>
<accession>A0A0L7K656</accession>
<name>A0A0L7K656_PLAFX</name>
<sequence length="1294" mass="154486">MMDKNYGVEGETFQNAYQKIVLKDRILNEKEKEIRKNHLFEISKIKDYNLITHYEYILKLHYFNSNINVLNIYRLVTHDYEKKFEEIAYSLKSNILLSLLDINEIKQTDNSMINYFIHNYNDMKNFTYVIGNQKYPIGFQKNSNETFQIYVFKIIPNKTLLLNKKNVQDVLSSAEIPNGYDSIAIEEKLYYENVEIKGNEQEKVCYKENKNDVDRSGCNKREGDNNINNNNNNNNNNIYNNNYYNNSGLKNNYSYIYKVRNSEQILPLYLIEFEFKCLRVDISIPVCEYCYSTKAITYCYNDKVHLCDICDIKHHEKNKILKNHKRIHISESPYQFGKCPYHINELIESVCMKCFCTLCPSCILIGTHSKCFDQDDDNNNHPIMNIKDAFILSNQRKSLSDISLQNRKTRILQLLKKKHKLLSEIYSNYSSLQKRIDMLYQYIINEIKFLKKKKINFLMSLKRAVLSELLIIEWMEAFFFHTKLSLNISNFIIYQKKHQLLMNYLINNKNNKHHHHHHLLKYIPQWLMDKISVHSNLYIFQDHFNNILNINNSDKNENDKKYRSLNNITKNKINGSHLIHQNSYTHTKKLDSIYNINNMFDNNNRNAFSLYDQANVNDNQVLNKICKMKSNHILFDNNNHDENIVYSKLVDKTKLVQNNNLQDNKNNYHTDVNRNYNKNNTTHFMNNTFYEDNYFMDELNKDNNNIISEEHGVTSDYTSIINISQDYNNSTTNILYNIFNNNNNNNSNSCNCCNSFDYSMYCTQHDTNMKTLKNTYIYKELWKNLMNYKYINVIHILKAQNKKYSFQLISSFLNISNYYKSLEDFVKHIIKHEVYTLLNKNIECHTKMKITYLLDNITTLLCINNLKLAFIIDTHITTCYSEIQQNEKQFLIDVENIKQNDLVLYKTYLQQKNNYNQRFIGKDVKNEEHVMDAQNEETIHDDQKMEINIEEKINQNEFIMQQTLNSKKVSFTESENKEKQSVIEDTKDNVHYDNTIMDEEQVKDINAVKKYDISKSIDYNNIFNNDNDICIDKLISDKEKNELATLKIIKDYVYIYLEKVINDIINISHKDLNDSIRFLFYTIHDEIDGINKQIIYEKKFSIHTLTLCLDLFINSILYPYIFYIHELNVQNKNMTENNIYQKVLIIFGQTLREISIYIFQIYNLGMYDNNLKVFVNNIKNNNMLKKRITNENMFFLDVAQKVNMIYICIYKYLFNWIIKNLESPRYYSPLKWYYGESIEKSYKNVVQEIINIDKSSSIKCVNENVDYNILFSTTNFKDILTLCYSINKEWKLNI</sequence>
<reference evidence="6 7" key="1">
    <citation type="submission" date="2006-03" db="EMBL/GenBank/DDBJ databases">
        <title>Annotation of Plasmodium falciparum HB3.</title>
        <authorList>
            <consortium name="The Broad Institute Genome Sequencing Platform"/>
            <person name="Volkman S.K."/>
            <person name="Neafsey D.E."/>
            <person name="Dash A.P."/>
            <person name="Chitnis C.E."/>
            <person name="Hartl D.L."/>
            <person name="Young S.K."/>
            <person name="Zeng Q."/>
            <person name="Koehrsen M."/>
            <person name="Alvarado L."/>
            <person name="Berlin A."/>
            <person name="Borenstein D."/>
            <person name="Chapman S.B."/>
            <person name="Chen Z."/>
            <person name="Engels R."/>
            <person name="Freedman E."/>
            <person name="Gellesch M."/>
            <person name="Goldberg J."/>
            <person name="Griggs A."/>
            <person name="Gujja S."/>
            <person name="Heilman E.R."/>
            <person name="Heiman D.I."/>
            <person name="Howarth C."/>
            <person name="Jen D."/>
            <person name="Larson L."/>
            <person name="Mehta T."/>
            <person name="Neiman D."/>
            <person name="Park D."/>
            <person name="Pearson M."/>
            <person name="Roberts A."/>
            <person name="Saif S."/>
            <person name="Shea T."/>
            <person name="Shenoy N."/>
            <person name="Sisk P."/>
            <person name="Stolte C."/>
            <person name="Sykes S."/>
            <person name="Walk T."/>
            <person name="White J."/>
            <person name="Yandava C."/>
            <person name="Haas B."/>
            <person name="Henn M.R."/>
            <person name="Nusbaum C."/>
            <person name="Birren B."/>
        </authorList>
    </citation>
    <scope>NUCLEOTIDE SEQUENCE [LARGE SCALE GENOMIC DNA]</scope>
    <source>
        <strain evidence="6">HB3</strain>
    </source>
</reference>
<evidence type="ECO:0000259" key="5">
    <source>
        <dbReference type="PROSITE" id="PS50119"/>
    </source>
</evidence>
<dbReference type="OMA" id="CDIKHHE"/>
<evidence type="ECO:0000256" key="3">
    <source>
        <dbReference type="PROSITE-ProRule" id="PRU00024"/>
    </source>
</evidence>
<evidence type="ECO:0000313" key="7">
    <source>
        <dbReference type="Proteomes" id="UP000054289"/>
    </source>
</evidence>
<feature type="compositionally biased region" description="Low complexity" evidence="4">
    <location>
        <begin position="225"/>
        <end position="239"/>
    </location>
</feature>
<dbReference type="InterPro" id="IPR000315">
    <property type="entry name" value="Znf_B-box"/>
</dbReference>
<reference evidence="7" key="2">
    <citation type="submission" date="2006-03" db="EMBL/GenBank/DDBJ databases">
        <title>The genome sequence of the Plasmodium falciparum HB3.</title>
        <authorList>
            <consortium name="The Broad Institute Genome Sequencing Platform"/>
            <person name="Birren B."/>
            <person name="Lander E."/>
            <person name="Galagan J."/>
            <person name="Nusbaum C."/>
            <person name="Devon K."/>
            <person name="Henn M."/>
            <person name="Jaffe D."/>
            <person name="Butler J."/>
            <person name="Alvarez P."/>
            <person name="Gnerre S."/>
            <person name="Grabherr M."/>
            <person name="Kleber M."/>
            <person name="Mauceli E."/>
            <person name="Brockman W."/>
            <person name="MacCallum I.A."/>
            <person name="Rounsley S."/>
            <person name="Young S."/>
            <person name="LaButti K."/>
            <person name="Pushparaj V."/>
            <person name="DeCaprio D."/>
            <person name="Crawford M."/>
            <person name="Koehrsen M."/>
            <person name="Engels R."/>
            <person name="Montgomery P."/>
            <person name="Pearson M."/>
            <person name="Howarth C."/>
            <person name="Larson L."/>
            <person name="Luoma S."/>
            <person name="White J."/>
            <person name="Kodira C."/>
            <person name="Zeng Q."/>
            <person name="Oleary S."/>
            <person name="Yandava C."/>
            <person name="Alvarado L."/>
            <person name="Wirth D."/>
            <person name="Volkman S."/>
            <person name="Hartl D."/>
        </authorList>
    </citation>
    <scope>NUCLEOTIDE SEQUENCE [LARGE SCALE GENOMIC DNA]</scope>
</reference>
<feature type="compositionally biased region" description="Basic and acidic residues" evidence="4">
    <location>
        <begin position="215"/>
        <end position="224"/>
    </location>
</feature>
<keyword evidence="3" id="KW-0863">Zinc-finger</keyword>
<dbReference type="Proteomes" id="UP000054289">
    <property type="component" value="Unassembled WGS sequence"/>
</dbReference>
<evidence type="ECO:0000256" key="2">
    <source>
        <dbReference type="ARBA" id="ARBA00022833"/>
    </source>
</evidence>
<dbReference type="OrthoDB" id="153872at2759"/>
<organism evidence="6 7">
    <name type="scientific">Plasmodium falciparum (isolate HB3)</name>
    <dbReference type="NCBI Taxonomy" id="137071"/>
    <lineage>
        <taxon>Eukaryota</taxon>
        <taxon>Sar</taxon>
        <taxon>Alveolata</taxon>
        <taxon>Apicomplexa</taxon>
        <taxon>Aconoidasida</taxon>
        <taxon>Haemosporida</taxon>
        <taxon>Plasmodiidae</taxon>
        <taxon>Plasmodium</taxon>
        <taxon>Plasmodium (Laverania)</taxon>
    </lineage>
</organism>
<evidence type="ECO:0000313" key="6">
    <source>
        <dbReference type="EMBL" id="KOB58565.1"/>
    </source>
</evidence>
<proteinExistence type="predicted"/>
<dbReference type="CDD" id="cd19756">
    <property type="entry name" value="Bbox2"/>
    <property type="match status" value="1"/>
</dbReference>
<keyword evidence="1" id="KW-0479">Metal-binding</keyword>
<dbReference type="EMBL" id="CH671921">
    <property type="protein sequence ID" value="KOB58565.1"/>
    <property type="molecule type" value="Genomic_DNA"/>
</dbReference>
<dbReference type="KEGG" id="pfh:PFHG_00313"/>
<keyword evidence="2" id="KW-0862">Zinc</keyword>